<organism evidence="1">
    <name type="scientific">Aphanomyces astaci</name>
    <name type="common">Crayfish plague agent</name>
    <dbReference type="NCBI Taxonomy" id="112090"/>
    <lineage>
        <taxon>Eukaryota</taxon>
        <taxon>Sar</taxon>
        <taxon>Stramenopiles</taxon>
        <taxon>Oomycota</taxon>
        <taxon>Saprolegniomycetes</taxon>
        <taxon>Saprolegniales</taxon>
        <taxon>Verrucalvaceae</taxon>
        <taxon>Aphanomyces</taxon>
    </lineage>
</organism>
<protein>
    <recommendedName>
        <fullName evidence="2">AB hydrolase-1 domain-containing protein</fullName>
    </recommendedName>
</protein>
<sequence>MPPRVLIVPGNGCTPIEQCNWYAWLANELRERGCEVVLTSMPDPHRARESIWLPFIRDVMKCDRDTVVVGHSSGAEAAMRLAESTEFLGMLLVSACVTDLGSTPSTAFCLSPKAFLRRRQRAGFRVLQSSVEIRENEGQCKVDRPVWGARCVEHGQVMVTTHERWTDDRFIPASEQEQVADGLNSEFHFIDGKDHYMTEDEPLILDVLVDKLHL</sequence>
<name>W4H1W3_APHAT</name>
<dbReference type="AlphaFoldDB" id="W4H1W3"/>
<dbReference type="SUPFAM" id="SSF53474">
    <property type="entry name" value="alpha/beta-Hydrolases"/>
    <property type="match status" value="1"/>
</dbReference>
<dbReference type="OrthoDB" id="2369073at2759"/>
<evidence type="ECO:0008006" key="2">
    <source>
        <dbReference type="Google" id="ProtNLM"/>
    </source>
</evidence>
<dbReference type="PANTHER" id="PTHR15394">
    <property type="entry name" value="SERINE HYDROLASE RBBP9"/>
    <property type="match status" value="1"/>
</dbReference>
<accession>W4H1W3</accession>
<evidence type="ECO:0000313" key="1">
    <source>
        <dbReference type="EMBL" id="ETV85143.1"/>
    </source>
</evidence>
<dbReference type="InterPro" id="IPR029058">
    <property type="entry name" value="AB_hydrolase_fold"/>
</dbReference>
<dbReference type="RefSeq" id="XP_009825161.1">
    <property type="nucleotide sequence ID" value="XM_009826859.1"/>
</dbReference>
<dbReference type="VEuPathDB" id="FungiDB:H257_02988"/>
<dbReference type="EMBL" id="KI913118">
    <property type="protein sequence ID" value="ETV85143.1"/>
    <property type="molecule type" value="Genomic_DNA"/>
</dbReference>
<reference evidence="1" key="1">
    <citation type="submission" date="2013-12" db="EMBL/GenBank/DDBJ databases">
        <title>The Genome Sequence of Aphanomyces astaci APO3.</title>
        <authorList>
            <consortium name="The Broad Institute Genomics Platform"/>
            <person name="Russ C."/>
            <person name="Tyler B."/>
            <person name="van West P."/>
            <person name="Dieguez-Uribeondo J."/>
            <person name="Young S.K."/>
            <person name="Zeng Q."/>
            <person name="Gargeya S."/>
            <person name="Fitzgerald M."/>
            <person name="Abouelleil A."/>
            <person name="Alvarado L."/>
            <person name="Chapman S.B."/>
            <person name="Gainer-Dewar J."/>
            <person name="Goldberg J."/>
            <person name="Griggs A."/>
            <person name="Gujja S."/>
            <person name="Hansen M."/>
            <person name="Howarth C."/>
            <person name="Imamovic A."/>
            <person name="Ireland A."/>
            <person name="Larimer J."/>
            <person name="McCowan C."/>
            <person name="Murphy C."/>
            <person name="Pearson M."/>
            <person name="Poon T.W."/>
            <person name="Priest M."/>
            <person name="Roberts A."/>
            <person name="Saif S."/>
            <person name="Shea T."/>
            <person name="Sykes S."/>
            <person name="Wortman J."/>
            <person name="Nusbaum C."/>
            <person name="Birren B."/>
        </authorList>
    </citation>
    <scope>NUCLEOTIDE SEQUENCE [LARGE SCALE GENOMIC DNA]</scope>
    <source>
        <strain evidence="1">APO3</strain>
    </source>
</reference>
<dbReference type="Gene3D" id="3.40.50.1820">
    <property type="entry name" value="alpha/beta hydrolase"/>
    <property type="match status" value="1"/>
</dbReference>
<dbReference type="InterPro" id="IPR010662">
    <property type="entry name" value="RBBP9/YdeN"/>
</dbReference>
<dbReference type="GeneID" id="20804984"/>
<proteinExistence type="predicted"/>
<dbReference type="PANTHER" id="PTHR15394:SF3">
    <property type="entry name" value="SERINE HYDROLASE RBBP9"/>
    <property type="match status" value="1"/>
</dbReference>
<gene>
    <name evidence="1" type="ORF">H257_02988</name>
</gene>